<dbReference type="InterPro" id="IPR009029">
    <property type="entry name" value="HMG_CoA_Rdtase_sub-bd_dom_sf"/>
</dbReference>
<dbReference type="AlphaFoldDB" id="A0A9X3JFN1"/>
<proteinExistence type="inferred from homology"/>
<gene>
    <name evidence="4" type="ORF">OW157_03000</name>
</gene>
<name>A0A9X3JFN1_9LACT</name>
<evidence type="ECO:0000313" key="5">
    <source>
        <dbReference type="Proteomes" id="UP001146670"/>
    </source>
</evidence>
<dbReference type="InterPro" id="IPR009023">
    <property type="entry name" value="HMG_CoA_Rdtase_NAD(P)-bd_sf"/>
</dbReference>
<dbReference type="PROSITE" id="PS50065">
    <property type="entry name" value="HMG_COA_REDUCTASE_4"/>
    <property type="match status" value="1"/>
</dbReference>
<comment type="similarity">
    <text evidence="1 3">Belongs to the HMG-CoA reductase family.</text>
</comment>
<comment type="caution">
    <text evidence="4">The sequence shown here is derived from an EMBL/GenBank/DDBJ whole genome shotgun (WGS) entry which is preliminary data.</text>
</comment>
<dbReference type="SUPFAM" id="SSF55035">
    <property type="entry name" value="NAD-binding domain of HMG-CoA reductase"/>
    <property type="match status" value="1"/>
</dbReference>
<dbReference type="Pfam" id="PF00368">
    <property type="entry name" value="HMG-CoA_red"/>
    <property type="match status" value="1"/>
</dbReference>
<organism evidence="4 5">
    <name type="scientific">Aerococcus kribbianus</name>
    <dbReference type="NCBI Taxonomy" id="2999064"/>
    <lineage>
        <taxon>Bacteria</taxon>
        <taxon>Bacillati</taxon>
        <taxon>Bacillota</taxon>
        <taxon>Bacilli</taxon>
        <taxon>Lactobacillales</taxon>
        <taxon>Aerococcaceae</taxon>
        <taxon>Aerococcus</taxon>
    </lineage>
</organism>
<evidence type="ECO:0000256" key="3">
    <source>
        <dbReference type="RuleBase" id="RU361219"/>
    </source>
</evidence>
<comment type="pathway">
    <text evidence="3">Metabolic intermediate metabolism; (R)-mevalonate degradation; (S)-3-hydroxy-3-methylglutaryl-CoA from (R)-mevalonate: step 1/1.</text>
</comment>
<keyword evidence="5" id="KW-1185">Reference proteome</keyword>
<evidence type="ECO:0000313" key="4">
    <source>
        <dbReference type="EMBL" id="MCZ0725535.1"/>
    </source>
</evidence>
<dbReference type="EC" id="1.1.1.88" evidence="3"/>
<evidence type="ECO:0000256" key="1">
    <source>
        <dbReference type="ARBA" id="ARBA00007661"/>
    </source>
</evidence>
<dbReference type="PANTHER" id="PTHR10572:SF24">
    <property type="entry name" value="3-HYDROXY-3-METHYLGLUTARYL-COENZYME A REDUCTASE"/>
    <property type="match status" value="1"/>
</dbReference>
<dbReference type="GO" id="GO:0004420">
    <property type="term" value="F:hydroxymethylglutaryl-CoA reductase (NADPH) activity"/>
    <property type="evidence" value="ECO:0007669"/>
    <property type="project" value="InterPro"/>
</dbReference>
<dbReference type="GO" id="GO:0015936">
    <property type="term" value="P:coenzyme A metabolic process"/>
    <property type="evidence" value="ECO:0007669"/>
    <property type="project" value="InterPro"/>
</dbReference>
<dbReference type="CDD" id="cd00644">
    <property type="entry name" value="HMG-CoA_reductase_classII"/>
    <property type="match status" value="1"/>
</dbReference>
<dbReference type="NCBIfam" id="TIGR00532">
    <property type="entry name" value="HMG_CoA_R_NAD"/>
    <property type="match status" value="1"/>
</dbReference>
<dbReference type="GO" id="GO:0140643">
    <property type="term" value="F:hydroxymethylglutaryl-CoA reductase (NADH) activity"/>
    <property type="evidence" value="ECO:0007669"/>
    <property type="project" value="UniProtKB-EC"/>
</dbReference>
<sequence>MTANHWQGFYKLSRQERIQHLLDQKIINQDQAQNLQNGLGLDPQTADDMVENLIGTYQLPFALVMNYQINSRDFLIPIATEEPSVVAAASYAGKLAKAGGGFTSHVIKRLMTGEIAILNVKDQEAADQLAQNIDQSAEEIINIANQAYPSIVKRGGGCQKVSTHYYAATEVNEAFFVVYLHIDSQEAMGANMMNTMLEAVKNSFNQEFAQQEVDYHAFMAILSNHSTNCLVTSQCQIPAQALDRPGHDGRLVAKAIAQASQLAQVDPYRAATHNKGIMNGIDGLVIASGNDWRAIEAACHSYASRDGHYRGLSHWTYDSFNEKLHGEMTLPLPLASVGGSIGIHPNAQLAHQLMGHPDAKTLMTIAASLGLGQNLAALRALVSEGIQEGHMQLQAKSLAMQAGAHSNELSGVIAILETMPHLNQSSAREAIKQYRLQNSNH</sequence>
<dbReference type="Proteomes" id="UP001146670">
    <property type="component" value="Unassembled WGS sequence"/>
</dbReference>
<protein>
    <recommendedName>
        <fullName evidence="3">3-hydroxy-3-methylglutaryl coenzyme A reductase</fullName>
        <shortName evidence="3">HMG-CoA reductase</shortName>
        <ecNumber evidence="3">1.1.1.88</ecNumber>
    </recommendedName>
</protein>
<evidence type="ECO:0000256" key="2">
    <source>
        <dbReference type="ARBA" id="ARBA00023002"/>
    </source>
</evidence>
<dbReference type="Gene3D" id="1.10.8.660">
    <property type="match status" value="1"/>
</dbReference>
<dbReference type="RefSeq" id="WP_268751851.1">
    <property type="nucleotide sequence ID" value="NZ_JAPRFQ010000001.1"/>
</dbReference>
<reference evidence="4" key="1">
    <citation type="submission" date="2022-12" db="EMBL/GenBank/DDBJ databases">
        <title>Description and comparative metabolic analysis of Aerococcus sp. nov., isolated from the feces of a pig.</title>
        <authorList>
            <person name="Chang Y.-H."/>
        </authorList>
    </citation>
    <scope>NUCLEOTIDE SEQUENCE</scope>
    <source>
        <strain evidence="4">YH-aer222</strain>
    </source>
</reference>
<dbReference type="SUPFAM" id="SSF56542">
    <property type="entry name" value="Substrate-binding domain of HMG-CoA reductase"/>
    <property type="match status" value="1"/>
</dbReference>
<accession>A0A9X3JFN1</accession>
<comment type="catalytic activity">
    <reaction evidence="3">
        <text>(R)-mevalonate + 2 NAD(+) + CoA = (3S)-3-hydroxy-3-methylglutaryl-CoA + 2 NADH + 2 H(+)</text>
        <dbReference type="Rhea" id="RHEA:14833"/>
        <dbReference type="ChEBI" id="CHEBI:15378"/>
        <dbReference type="ChEBI" id="CHEBI:36464"/>
        <dbReference type="ChEBI" id="CHEBI:43074"/>
        <dbReference type="ChEBI" id="CHEBI:57287"/>
        <dbReference type="ChEBI" id="CHEBI:57540"/>
        <dbReference type="ChEBI" id="CHEBI:57945"/>
        <dbReference type="EC" id="1.1.1.88"/>
    </reaction>
</comment>
<dbReference type="Gene3D" id="3.90.770.10">
    <property type="entry name" value="3-hydroxy-3-methylglutaryl-coenzyme A Reductase, Chain A, domain 2"/>
    <property type="match status" value="2"/>
</dbReference>
<dbReference type="EMBL" id="JAPRFR010000001">
    <property type="protein sequence ID" value="MCZ0725535.1"/>
    <property type="molecule type" value="Genomic_DNA"/>
</dbReference>
<keyword evidence="2 3" id="KW-0560">Oxidoreductase</keyword>
<dbReference type="InterPro" id="IPR002202">
    <property type="entry name" value="HMG_CoA_Rdtase"/>
</dbReference>
<dbReference type="PANTHER" id="PTHR10572">
    <property type="entry name" value="3-HYDROXY-3-METHYLGLUTARYL-COENZYME A REDUCTASE"/>
    <property type="match status" value="1"/>
</dbReference>
<dbReference type="InterPro" id="IPR023074">
    <property type="entry name" value="HMG_CoA_Rdtase_cat_sf"/>
</dbReference>
<keyword evidence="3" id="KW-0520">NAD</keyword>
<dbReference type="InterPro" id="IPR004553">
    <property type="entry name" value="HMG_CoA_Rdtase_bac-typ"/>
</dbReference>